<name>M4V6U1_9BACT</name>
<feature type="binding site" evidence="9">
    <location>
        <position position="293"/>
    </location>
    <ligand>
        <name>[4Fe-4S] cluster</name>
        <dbReference type="ChEBI" id="CHEBI:49883"/>
        <label>1</label>
    </ligand>
</feature>
<comment type="pathway">
    <text evidence="9">Protein modification; protein lipoylation via endogenous pathway; protein N(6)-(lipoyl)lysine from octanoyl-[acyl-carrier-protein]: step 2/2.</text>
</comment>
<feature type="binding site" evidence="9">
    <location>
        <position position="54"/>
    </location>
    <ligand>
        <name>[4Fe-4S] cluster</name>
        <dbReference type="ChEBI" id="CHEBI:49883"/>
        <label>1</label>
    </ligand>
</feature>
<dbReference type="InterPro" id="IPR006638">
    <property type="entry name" value="Elp3/MiaA/NifB-like_rSAM"/>
</dbReference>
<dbReference type="OrthoDB" id="9787898at2"/>
<dbReference type="EC" id="2.8.1.8" evidence="9"/>
<dbReference type="PANTHER" id="PTHR10949:SF0">
    <property type="entry name" value="LIPOYL SYNTHASE, MITOCHONDRIAL"/>
    <property type="match status" value="1"/>
</dbReference>
<dbReference type="Proteomes" id="UP000012040">
    <property type="component" value="Chromosome"/>
</dbReference>
<dbReference type="NCBIfam" id="TIGR00510">
    <property type="entry name" value="lipA"/>
    <property type="match status" value="1"/>
</dbReference>
<evidence type="ECO:0000313" key="13">
    <source>
        <dbReference type="Proteomes" id="UP000012040"/>
    </source>
</evidence>
<dbReference type="PROSITE" id="PS51918">
    <property type="entry name" value="RADICAL_SAM"/>
    <property type="match status" value="1"/>
</dbReference>
<feature type="binding site" evidence="9">
    <location>
        <position position="82"/>
    </location>
    <ligand>
        <name>[4Fe-4S] cluster</name>
        <dbReference type="ChEBI" id="CHEBI:49883"/>
        <label>2</label>
        <note>4Fe-4S-S-AdoMet</note>
    </ligand>
</feature>
<feature type="region of interest" description="Disordered" evidence="10">
    <location>
        <begin position="1"/>
        <end position="25"/>
    </location>
</feature>
<evidence type="ECO:0000256" key="2">
    <source>
        <dbReference type="ARBA" id="ARBA00022490"/>
    </source>
</evidence>
<keyword evidence="1 9" id="KW-0004">4Fe-4S</keyword>
<dbReference type="PATRIC" id="fig|1184267.3.peg.707"/>
<evidence type="ECO:0000256" key="10">
    <source>
        <dbReference type="SAM" id="MobiDB-lite"/>
    </source>
</evidence>
<proteinExistence type="inferred from homology"/>
<feature type="binding site" evidence="9">
    <location>
        <position position="75"/>
    </location>
    <ligand>
        <name>[4Fe-4S] cluster</name>
        <dbReference type="ChEBI" id="CHEBI:49883"/>
        <label>2</label>
        <note>4Fe-4S-S-AdoMet</note>
    </ligand>
</feature>
<dbReference type="CDD" id="cd01335">
    <property type="entry name" value="Radical_SAM"/>
    <property type="match status" value="1"/>
</dbReference>
<keyword evidence="7 9" id="KW-0411">Iron-sulfur</keyword>
<dbReference type="EMBL" id="CP003537">
    <property type="protein sequence ID" value="AGH94918.1"/>
    <property type="molecule type" value="Genomic_DNA"/>
</dbReference>
<dbReference type="NCBIfam" id="NF009544">
    <property type="entry name" value="PRK12928.1"/>
    <property type="match status" value="1"/>
</dbReference>
<evidence type="ECO:0000256" key="9">
    <source>
        <dbReference type="HAMAP-Rule" id="MF_00206"/>
    </source>
</evidence>
<dbReference type="PANTHER" id="PTHR10949">
    <property type="entry name" value="LIPOYL SYNTHASE"/>
    <property type="match status" value="1"/>
</dbReference>
<dbReference type="AlphaFoldDB" id="M4V6U1"/>
<dbReference type="PIRSF" id="PIRSF005963">
    <property type="entry name" value="Lipoyl_synth"/>
    <property type="match status" value="1"/>
</dbReference>
<dbReference type="GO" id="GO:0051539">
    <property type="term" value="F:4 iron, 4 sulfur cluster binding"/>
    <property type="evidence" value="ECO:0007669"/>
    <property type="project" value="UniProtKB-UniRule"/>
</dbReference>
<evidence type="ECO:0000256" key="1">
    <source>
        <dbReference type="ARBA" id="ARBA00022485"/>
    </source>
</evidence>
<dbReference type="SMART" id="SM00729">
    <property type="entry name" value="Elp3"/>
    <property type="match status" value="1"/>
</dbReference>
<evidence type="ECO:0000256" key="4">
    <source>
        <dbReference type="ARBA" id="ARBA00022691"/>
    </source>
</evidence>
<keyword evidence="4 9" id="KW-0949">S-adenosyl-L-methionine</keyword>
<dbReference type="FunFam" id="3.20.20.70:FF:000040">
    <property type="entry name" value="Lipoyl synthase"/>
    <property type="match status" value="1"/>
</dbReference>
<feature type="domain" description="Radical SAM core" evidence="11">
    <location>
        <begin position="61"/>
        <end position="282"/>
    </location>
</feature>
<gene>
    <name evidence="9" type="primary">lipA</name>
    <name evidence="12" type="ORF">A11Q_698</name>
</gene>
<dbReference type="KEGG" id="bex:A11Q_698"/>
<evidence type="ECO:0000256" key="6">
    <source>
        <dbReference type="ARBA" id="ARBA00023004"/>
    </source>
</evidence>
<accession>M4V6U1</accession>
<keyword evidence="13" id="KW-1185">Reference proteome</keyword>
<evidence type="ECO:0000256" key="5">
    <source>
        <dbReference type="ARBA" id="ARBA00022723"/>
    </source>
</evidence>
<keyword evidence="5 9" id="KW-0479">Metal-binding</keyword>
<dbReference type="Gene3D" id="3.20.20.70">
    <property type="entry name" value="Aldolase class I"/>
    <property type="match status" value="1"/>
</dbReference>
<comment type="subcellular location">
    <subcellularLocation>
        <location evidence="9">Cytoplasm</location>
    </subcellularLocation>
</comment>
<dbReference type="SFLD" id="SFLDF00271">
    <property type="entry name" value="lipoyl_synthase"/>
    <property type="match status" value="1"/>
</dbReference>
<dbReference type="Pfam" id="PF04055">
    <property type="entry name" value="Radical_SAM"/>
    <property type="match status" value="1"/>
</dbReference>
<dbReference type="InterPro" id="IPR003698">
    <property type="entry name" value="Lipoyl_synth"/>
</dbReference>
<keyword evidence="6 9" id="KW-0408">Iron</keyword>
<feature type="binding site" evidence="9">
    <location>
        <position position="79"/>
    </location>
    <ligand>
        <name>[4Fe-4S] cluster</name>
        <dbReference type="ChEBI" id="CHEBI:49883"/>
        <label>2</label>
        <note>4Fe-4S-S-AdoMet</note>
    </ligand>
</feature>
<evidence type="ECO:0000256" key="7">
    <source>
        <dbReference type="ARBA" id="ARBA00023014"/>
    </source>
</evidence>
<dbReference type="HAMAP" id="MF_00206">
    <property type="entry name" value="Lipoyl_synth"/>
    <property type="match status" value="1"/>
</dbReference>
<dbReference type="InterPro" id="IPR031691">
    <property type="entry name" value="LIAS_N"/>
</dbReference>
<evidence type="ECO:0000256" key="3">
    <source>
        <dbReference type="ARBA" id="ARBA00022679"/>
    </source>
</evidence>
<dbReference type="HOGENOM" id="CLU_033144_2_0_7"/>
<dbReference type="InterPro" id="IPR007197">
    <property type="entry name" value="rSAM"/>
</dbReference>
<dbReference type="InterPro" id="IPR058240">
    <property type="entry name" value="rSAM_sf"/>
</dbReference>
<feature type="binding site" evidence="9">
    <location>
        <position position="49"/>
    </location>
    <ligand>
        <name>[4Fe-4S] cluster</name>
        <dbReference type="ChEBI" id="CHEBI:49883"/>
        <label>1</label>
    </ligand>
</feature>
<evidence type="ECO:0000313" key="12">
    <source>
        <dbReference type="EMBL" id="AGH94918.1"/>
    </source>
</evidence>
<dbReference type="UniPathway" id="UPA00538">
    <property type="reaction ID" value="UER00593"/>
</dbReference>
<dbReference type="eggNOG" id="COG0320">
    <property type="taxonomic scope" value="Bacteria"/>
</dbReference>
<dbReference type="GO" id="GO:0005737">
    <property type="term" value="C:cytoplasm"/>
    <property type="evidence" value="ECO:0007669"/>
    <property type="project" value="UniProtKB-SubCell"/>
</dbReference>
<comment type="similarity">
    <text evidence="9">Belongs to the radical SAM superfamily. Lipoyl synthase family.</text>
</comment>
<dbReference type="SFLD" id="SFLDG01058">
    <property type="entry name" value="lipoyl_synthase_like"/>
    <property type="match status" value="1"/>
</dbReference>
<feature type="binding site" evidence="9">
    <location>
        <position position="60"/>
    </location>
    <ligand>
        <name>[4Fe-4S] cluster</name>
        <dbReference type="ChEBI" id="CHEBI:49883"/>
        <label>1</label>
    </ligand>
</feature>
<sequence>MSSDSTNDSKPPQKPHQPKPDWLKVRAPSGENYVRIKNMLGDLKLATVCQEARCPNMGECWSGGTATFMLMGEVCTRGCRFCNVKTGNAKLGLPPVDPFEPEKVAYSISQMKLHYVVITSVDRDDMPDQGSDHFARTVKTIKKLDPNLIVEILTPDFRGDEKLVHHLAGAKPDVFAHNIETVERLTRSVRDPRAGYRQSLRVLESVKEFDPTIYTKTSIMLGLGEKDEEVIQSLKDLRAIGCDVVTFGQYLQPTVKHLKVMEYVTPEKFAEWQKLAESMGFLYVASGPLVRSSYRAGEFFMKGIIEKKRQQEQSQAQMTAEMSVTNGN</sequence>
<evidence type="ECO:0000256" key="8">
    <source>
        <dbReference type="ARBA" id="ARBA00047326"/>
    </source>
</evidence>
<dbReference type="SFLD" id="SFLDS00029">
    <property type="entry name" value="Radical_SAM"/>
    <property type="match status" value="1"/>
</dbReference>
<comment type="catalytic activity">
    <reaction evidence="8 9">
        <text>[[Fe-S] cluster scaffold protein carrying a second [4Fe-4S](2+) cluster] + N(6)-octanoyl-L-lysyl-[protein] + 2 oxidized [2Fe-2S]-[ferredoxin] + 2 S-adenosyl-L-methionine + 4 H(+) = [[Fe-S] cluster scaffold protein] + N(6)-[(R)-dihydrolipoyl]-L-lysyl-[protein] + 4 Fe(3+) + 2 hydrogen sulfide + 2 5'-deoxyadenosine + 2 L-methionine + 2 reduced [2Fe-2S]-[ferredoxin]</text>
        <dbReference type="Rhea" id="RHEA:16585"/>
        <dbReference type="Rhea" id="RHEA-COMP:9928"/>
        <dbReference type="Rhea" id="RHEA-COMP:10000"/>
        <dbReference type="Rhea" id="RHEA-COMP:10001"/>
        <dbReference type="Rhea" id="RHEA-COMP:10475"/>
        <dbReference type="Rhea" id="RHEA-COMP:14568"/>
        <dbReference type="Rhea" id="RHEA-COMP:14569"/>
        <dbReference type="ChEBI" id="CHEBI:15378"/>
        <dbReference type="ChEBI" id="CHEBI:17319"/>
        <dbReference type="ChEBI" id="CHEBI:29034"/>
        <dbReference type="ChEBI" id="CHEBI:29919"/>
        <dbReference type="ChEBI" id="CHEBI:33722"/>
        <dbReference type="ChEBI" id="CHEBI:33737"/>
        <dbReference type="ChEBI" id="CHEBI:33738"/>
        <dbReference type="ChEBI" id="CHEBI:57844"/>
        <dbReference type="ChEBI" id="CHEBI:59789"/>
        <dbReference type="ChEBI" id="CHEBI:78809"/>
        <dbReference type="ChEBI" id="CHEBI:83100"/>
        <dbReference type="EC" id="2.8.1.8"/>
    </reaction>
</comment>
<protein>
    <recommendedName>
        <fullName evidence="9">Lipoyl synthase</fullName>
        <ecNumber evidence="9">2.8.1.8</ecNumber>
    </recommendedName>
    <alternativeName>
        <fullName evidence="9">Lip-syn</fullName>
        <shortName evidence="9">LS</shortName>
    </alternativeName>
    <alternativeName>
        <fullName evidence="9">Lipoate synthase</fullName>
    </alternativeName>
    <alternativeName>
        <fullName evidence="9">Lipoic acid synthase</fullName>
    </alternativeName>
    <alternativeName>
        <fullName evidence="9">Sulfur insertion protein LipA</fullName>
    </alternativeName>
</protein>
<evidence type="ECO:0000259" key="11">
    <source>
        <dbReference type="PROSITE" id="PS51918"/>
    </source>
</evidence>
<dbReference type="GO" id="GO:0016992">
    <property type="term" value="F:lipoate synthase activity"/>
    <property type="evidence" value="ECO:0007669"/>
    <property type="project" value="UniProtKB-UniRule"/>
</dbReference>
<dbReference type="InterPro" id="IPR013785">
    <property type="entry name" value="Aldolase_TIM"/>
</dbReference>
<dbReference type="SUPFAM" id="SSF102114">
    <property type="entry name" value="Radical SAM enzymes"/>
    <property type="match status" value="1"/>
</dbReference>
<dbReference type="GO" id="GO:0046872">
    <property type="term" value="F:metal ion binding"/>
    <property type="evidence" value="ECO:0007669"/>
    <property type="project" value="UniProtKB-KW"/>
</dbReference>
<reference evidence="12 13" key="1">
    <citation type="journal article" date="2013" name="ISME J.">
        <title>By their genes ye shall know them: genomic signatures of predatory bacteria.</title>
        <authorList>
            <person name="Pasternak Z."/>
            <person name="Pietrokovski S."/>
            <person name="Rotem O."/>
            <person name="Gophna U."/>
            <person name="Lurie-Weinberger M.N."/>
            <person name="Jurkevitch E."/>
        </authorList>
    </citation>
    <scope>NUCLEOTIDE SEQUENCE [LARGE SCALE GENOMIC DNA]</scope>
    <source>
        <strain evidence="12 13">JSS</strain>
    </source>
</reference>
<dbReference type="GO" id="GO:0009249">
    <property type="term" value="P:protein lipoylation"/>
    <property type="evidence" value="ECO:0007669"/>
    <property type="project" value="UniProtKB-UniRule"/>
</dbReference>
<comment type="cofactor">
    <cofactor evidence="9">
        <name>[4Fe-4S] cluster</name>
        <dbReference type="ChEBI" id="CHEBI:49883"/>
    </cofactor>
    <text evidence="9">Binds 2 [4Fe-4S] clusters per subunit. One cluster is coordinated with 3 cysteines and an exchangeable S-adenosyl-L-methionine.</text>
</comment>
<dbReference type="Pfam" id="PF16881">
    <property type="entry name" value="LIAS_N"/>
    <property type="match status" value="1"/>
</dbReference>
<comment type="function">
    <text evidence="9">Catalyzes the radical-mediated insertion of two sulfur atoms into the C-6 and C-8 positions of the octanoyl moiety bound to the lipoyl domains of lipoate-dependent enzymes, thereby converting the octanoylated domains into lipoylated derivatives.</text>
</comment>
<keyword evidence="3 9" id="KW-0808">Transferase</keyword>
<dbReference type="NCBIfam" id="NF004019">
    <property type="entry name" value="PRK05481.1"/>
    <property type="match status" value="1"/>
</dbReference>
<dbReference type="STRING" id="1184267.A11Q_698"/>
<organism evidence="12 13">
    <name type="scientific">Pseudobdellovibrio exovorus JSS</name>
    <dbReference type="NCBI Taxonomy" id="1184267"/>
    <lineage>
        <taxon>Bacteria</taxon>
        <taxon>Pseudomonadati</taxon>
        <taxon>Bdellovibrionota</taxon>
        <taxon>Bdellovibrionia</taxon>
        <taxon>Bdellovibrionales</taxon>
        <taxon>Pseudobdellovibrionaceae</taxon>
        <taxon>Pseudobdellovibrio</taxon>
    </lineage>
</organism>
<keyword evidence="2 9" id="KW-0963">Cytoplasm</keyword>